<dbReference type="EMBL" id="AM920433">
    <property type="protein sequence ID" value="CAP94628.1"/>
    <property type="molecule type" value="Genomic_DNA"/>
</dbReference>
<evidence type="ECO:0000313" key="2">
    <source>
        <dbReference type="Proteomes" id="UP000000724"/>
    </source>
</evidence>
<evidence type="ECO:0000313" key="1">
    <source>
        <dbReference type="EMBL" id="CAP94628.1"/>
    </source>
</evidence>
<dbReference type="Proteomes" id="UP000000724">
    <property type="component" value="Contig Pc00c18"/>
</dbReference>
<gene>
    <name evidence="1" type="ORF">Pc18g04040</name>
    <name evidence="1" type="ORF">PCH_Pc18g04040</name>
</gene>
<organism evidence="1 2">
    <name type="scientific">Penicillium rubens (strain ATCC 28089 / DSM 1075 / NRRL 1951 / Wisconsin 54-1255)</name>
    <name type="common">Penicillium chrysogenum</name>
    <dbReference type="NCBI Taxonomy" id="500485"/>
    <lineage>
        <taxon>Eukaryota</taxon>
        <taxon>Fungi</taxon>
        <taxon>Dikarya</taxon>
        <taxon>Ascomycota</taxon>
        <taxon>Pezizomycotina</taxon>
        <taxon>Eurotiomycetes</taxon>
        <taxon>Eurotiomycetidae</taxon>
        <taxon>Eurotiales</taxon>
        <taxon>Aspergillaceae</taxon>
        <taxon>Penicillium</taxon>
        <taxon>Penicillium chrysogenum species complex</taxon>
    </lineage>
</organism>
<proteinExistence type="predicted"/>
<keyword evidence="2" id="KW-1185">Reference proteome</keyword>
<dbReference type="AlphaFoldDB" id="B6HBG8"/>
<protein>
    <submittedName>
        <fullName evidence="1">Uncharacterized protein</fullName>
    </submittedName>
</protein>
<accession>B6HBG8</accession>
<dbReference type="VEuPathDB" id="FungiDB:PCH_Pc18g04040"/>
<dbReference type="HOGENOM" id="CLU_1687232_0_0_1"/>
<dbReference type="OrthoDB" id="10599267at2759"/>
<name>B6HBG8_PENRW</name>
<reference evidence="1 2" key="1">
    <citation type="journal article" date="2008" name="Nat. Biotechnol.">
        <title>Genome sequencing and analysis of the filamentous fungus Penicillium chrysogenum.</title>
        <authorList>
            <person name="van den Berg M.A."/>
            <person name="Albang R."/>
            <person name="Albermann K."/>
            <person name="Badger J.H."/>
            <person name="Daran J.-M."/>
            <person name="Driessen A.J.M."/>
            <person name="Garcia-Estrada C."/>
            <person name="Fedorova N.D."/>
            <person name="Harris D.M."/>
            <person name="Heijne W.H.M."/>
            <person name="Joardar V.S."/>
            <person name="Kiel J.A.K.W."/>
            <person name="Kovalchuk A."/>
            <person name="Martin J.F."/>
            <person name="Nierman W.C."/>
            <person name="Nijland J.G."/>
            <person name="Pronk J.T."/>
            <person name="Roubos J.A."/>
            <person name="van der Klei I.J."/>
            <person name="van Peij N.N.M.E."/>
            <person name="Veenhuis M."/>
            <person name="von Doehren H."/>
            <person name="Wagner C."/>
            <person name="Wortman J.R."/>
            <person name="Bovenberg R.A.L."/>
        </authorList>
    </citation>
    <scope>NUCLEOTIDE SEQUENCE [LARGE SCALE GENOMIC DNA]</scope>
    <source>
        <strain evidence="2">ATCC 28089 / DSM 1075 / NRRL 1951 / Wisconsin 54-1255</strain>
    </source>
</reference>
<sequence length="156" mass="17937">MKLEAKEDVGLQAADSCEQEKRGIFKSKRHAQVRLSSTLRDITASAGMPREARVVDDPPQSQSVALRALERSSGLWRAPLKPYLEEKEKKPLNSRLLNSNTPVWGWERWRDYDPSSPMQRHCSRRAALDWPKMNQNPIEAEKTPRAAWWLLSTENS</sequence>